<name>A0AA47P1N4_MERPO</name>
<feature type="signal peptide" evidence="15">
    <location>
        <begin position="1"/>
        <end position="19"/>
    </location>
</feature>
<comment type="subunit">
    <text evidence="2">Homodimer; disulfide-linked.</text>
</comment>
<keyword evidence="8 14" id="KW-0472">Membrane</keyword>
<keyword evidence="3" id="KW-1003">Cell membrane</keyword>
<evidence type="ECO:0000256" key="13">
    <source>
        <dbReference type="ARBA" id="ARBA00039774"/>
    </source>
</evidence>
<evidence type="ECO:0000256" key="2">
    <source>
        <dbReference type="ARBA" id="ARBA00011748"/>
    </source>
</evidence>
<keyword evidence="12" id="KW-0807">Transducer</keyword>
<dbReference type="InterPro" id="IPR000337">
    <property type="entry name" value="GPCR_3"/>
</dbReference>
<keyword evidence="9" id="KW-1015">Disulfide bond</keyword>
<protein>
    <recommendedName>
        <fullName evidence="13">G-protein coupled receptor family C group 6 member A</fullName>
    </recommendedName>
</protein>
<reference evidence="17" key="1">
    <citation type="journal article" date="2023" name="Front. Mar. Sci.">
        <title>A new Merluccius polli reference genome to investigate the effects of global change in West African waters.</title>
        <authorList>
            <person name="Mateo J.L."/>
            <person name="Blanco-Fernandez C."/>
            <person name="Garcia-Vazquez E."/>
            <person name="Machado-Schiaffino G."/>
        </authorList>
    </citation>
    <scope>NUCLEOTIDE SEQUENCE</scope>
    <source>
        <strain evidence="17">C29</strain>
        <tissue evidence="17">Fin</tissue>
    </source>
</reference>
<dbReference type="InterPro" id="IPR017978">
    <property type="entry name" value="GPCR_3_C"/>
</dbReference>
<dbReference type="GO" id="GO:0005886">
    <property type="term" value="C:plasma membrane"/>
    <property type="evidence" value="ECO:0007669"/>
    <property type="project" value="UniProtKB-SubCell"/>
</dbReference>
<gene>
    <name evidence="17" type="primary">gprc6a_1</name>
    <name evidence="17" type="ORF">N1851_018089</name>
</gene>
<dbReference type="PRINTS" id="PR00248">
    <property type="entry name" value="GPCRMGR"/>
</dbReference>
<dbReference type="InterPro" id="IPR001828">
    <property type="entry name" value="ANF_lig-bd_rcpt"/>
</dbReference>
<keyword evidence="5 15" id="KW-0732">Signal</keyword>
<evidence type="ECO:0000256" key="11">
    <source>
        <dbReference type="ARBA" id="ARBA00023180"/>
    </source>
</evidence>
<feature type="domain" description="G-protein coupled receptors family 3 profile" evidence="16">
    <location>
        <begin position="562"/>
        <end position="813"/>
    </location>
</feature>
<dbReference type="InterPro" id="IPR038550">
    <property type="entry name" value="GPCR_3_9-Cys_sf"/>
</dbReference>
<dbReference type="FunFam" id="3.40.50.2300:FF:000016">
    <property type="entry name" value="Taste 1 receptor member 2"/>
    <property type="match status" value="1"/>
</dbReference>
<comment type="caution">
    <text evidence="17">The sequence shown here is derived from an EMBL/GenBank/DDBJ whole genome shotgun (WGS) entry which is preliminary data.</text>
</comment>
<feature type="transmembrane region" description="Helical" evidence="14">
    <location>
        <begin position="632"/>
        <end position="654"/>
    </location>
</feature>
<evidence type="ECO:0000256" key="6">
    <source>
        <dbReference type="ARBA" id="ARBA00022989"/>
    </source>
</evidence>
<evidence type="ECO:0000313" key="17">
    <source>
        <dbReference type="EMBL" id="KAK0143707.1"/>
    </source>
</evidence>
<dbReference type="AlphaFoldDB" id="A0AA47P1N4"/>
<evidence type="ECO:0000256" key="5">
    <source>
        <dbReference type="ARBA" id="ARBA00022729"/>
    </source>
</evidence>
<dbReference type="InterPro" id="IPR000068">
    <property type="entry name" value="GPCR_3_Ca_sens_rcpt-rel"/>
</dbReference>
<evidence type="ECO:0000256" key="12">
    <source>
        <dbReference type="ARBA" id="ARBA00023224"/>
    </source>
</evidence>
<keyword evidence="10 17" id="KW-0675">Receptor</keyword>
<sequence>MWHFLLCFRFLCLLCPLSATHQALHAYAPGNIIIGGLFAVHRERDRTVPSSQHVSCNNKMYNPGMFLASQMMIFAINEVNKHLPGVTLGYDIYETCGDVSLAMRRALEMSTDKSGPGCFVPQRKPPSAPDPRVQVVIGEAASELSIAVARILTLSSIAQISYASSSEVLSSKTKFPTFLRTVPSDVYQTKAIAELVKQFKWESVAIVGSDDEYGKYGSERLGDHFSAMSNVCLDFKCILPDNFDYNDNNTRTKLNKLMDTIQKSTAEAIILFTKTSNVMLVVKEAIRMKLNRTWIASDSWSTASSIQELPGIEVIGQVFGFTFKSQKNEGFKKYVNSMVNNMSSNPFWEYHLLRHPPCSNATQNATDCSRTGPNCTEMRCLEHGISWEKTFSVHMAVEVVAQALKILCDGKHCQQNTKFTAEELFNEIKIVNFTVDNKTYITFDEHGDSNLGYDIIKWQSNGFQHIGEYWPKEKKIHLPEPLVSKMSNITVTAFSCYRTCPPGHELKLNRSYCCKRCDRCVEGHISTGGEPCKKCENDKNSSPENDRCLNKTINYLRWKDPFIIGLCFFNILGIVITIFVVVIFVLNRGTPIVKAVGGYLAFLELFSLLVCFCLSFTFMLKPTKASCMSGMPLFGIAITLCVSCIMANLLQILVGFNFSQHIQGRIKRFNHPTAVVAIVFGVQLVLCSVWLAFYPPYPNTFLRNNKMFLTCDPGSTNLYLGMLGYLTLLAIVCFLFAFKGKRLPDLYKNASFVAIGMLLSLVVWIVFIPVYLQRSGRYTQVTEAAAVIITSYSMLCCHLVPKCGIMVWRKELNHEKAILDYIKDHYEQKGINVLQ</sequence>
<evidence type="ECO:0000313" key="18">
    <source>
        <dbReference type="Proteomes" id="UP001174136"/>
    </source>
</evidence>
<dbReference type="Pfam" id="PF00003">
    <property type="entry name" value="7tm_3"/>
    <property type="match status" value="1"/>
</dbReference>
<feature type="transmembrane region" description="Helical" evidence="14">
    <location>
        <begin position="675"/>
        <end position="697"/>
    </location>
</feature>
<keyword evidence="11" id="KW-0325">Glycoprotein</keyword>
<dbReference type="SUPFAM" id="SSF53822">
    <property type="entry name" value="Periplasmic binding protein-like I"/>
    <property type="match status" value="1"/>
</dbReference>
<feature type="transmembrane region" description="Helical" evidence="14">
    <location>
        <begin position="598"/>
        <end position="620"/>
    </location>
</feature>
<feature type="transmembrane region" description="Helical" evidence="14">
    <location>
        <begin position="750"/>
        <end position="772"/>
    </location>
</feature>
<accession>A0AA47P1N4</accession>
<dbReference type="PANTHER" id="PTHR24061">
    <property type="entry name" value="CALCIUM-SENSING RECEPTOR-RELATED"/>
    <property type="match status" value="1"/>
</dbReference>
<dbReference type="Gene3D" id="3.40.50.2300">
    <property type="match status" value="2"/>
</dbReference>
<feature type="transmembrane region" description="Helical" evidence="14">
    <location>
        <begin position="562"/>
        <end position="586"/>
    </location>
</feature>
<dbReference type="Pfam" id="PF01094">
    <property type="entry name" value="ANF_receptor"/>
    <property type="match status" value="1"/>
</dbReference>
<evidence type="ECO:0000256" key="1">
    <source>
        <dbReference type="ARBA" id="ARBA00004651"/>
    </source>
</evidence>
<evidence type="ECO:0000256" key="7">
    <source>
        <dbReference type="ARBA" id="ARBA00023040"/>
    </source>
</evidence>
<dbReference type="EMBL" id="JAOPHQ010003267">
    <property type="protein sequence ID" value="KAK0143707.1"/>
    <property type="molecule type" value="Genomic_DNA"/>
</dbReference>
<evidence type="ECO:0000256" key="8">
    <source>
        <dbReference type="ARBA" id="ARBA00023136"/>
    </source>
</evidence>
<feature type="transmembrane region" description="Helical" evidence="14">
    <location>
        <begin position="717"/>
        <end position="738"/>
    </location>
</feature>
<dbReference type="GO" id="GO:0004930">
    <property type="term" value="F:G protein-coupled receptor activity"/>
    <property type="evidence" value="ECO:0007669"/>
    <property type="project" value="UniProtKB-KW"/>
</dbReference>
<feature type="chain" id="PRO_5041342555" description="G-protein coupled receptor family C group 6 member A" evidence="15">
    <location>
        <begin position="20"/>
        <end position="835"/>
    </location>
</feature>
<dbReference type="PROSITE" id="PS50259">
    <property type="entry name" value="G_PROTEIN_RECEP_F3_4"/>
    <property type="match status" value="1"/>
</dbReference>
<evidence type="ECO:0000256" key="14">
    <source>
        <dbReference type="SAM" id="Phobius"/>
    </source>
</evidence>
<keyword evidence="18" id="KW-1185">Reference proteome</keyword>
<dbReference type="InterPro" id="IPR028082">
    <property type="entry name" value="Peripla_BP_I"/>
</dbReference>
<evidence type="ECO:0000256" key="15">
    <source>
        <dbReference type="SAM" id="SignalP"/>
    </source>
</evidence>
<keyword evidence="4 14" id="KW-0812">Transmembrane</keyword>
<dbReference type="Gene3D" id="2.10.50.30">
    <property type="entry name" value="GPCR, family 3, nine cysteines domain"/>
    <property type="match status" value="1"/>
</dbReference>
<evidence type="ECO:0000256" key="3">
    <source>
        <dbReference type="ARBA" id="ARBA00022475"/>
    </source>
</evidence>
<evidence type="ECO:0000256" key="10">
    <source>
        <dbReference type="ARBA" id="ARBA00023170"/>
    </source>
</evidence>
<evidence type="ECO:0000256" key="9">
    <source>
        <dbReference type="ARBA" id="ARBA00023157"/>
    </source>
</evidence>
<feature type="transmembrane region" description="Helical" evidence="14">
    <location>
        <begin position="784"/>
        <end position="808"/>
    </location>
</feature>
<keyword evidence="6 14" id="KW-1133">Transmembrane helix</keyword>
<dbReference type="PANTHER" id="PTHR24061:SF5">
    <property type="entry name" value="G-PROTEIN COUPLED RECEPTOR FAMILY C GROUP 6 MEMBER A"/>
    <property type="match status" value="1"/>
</dbReference>
<evidence type="ECO:0000259" key="16">
    <source>
        <dbReference type="PROSITE" id="PS50259"/>
    </source>
</evidence>
<keyword evidence="7" id="KW-0297">G-protein coupled receptor</keyword>
<dbReference type="PRINTS" id="PR01176">
    <property type="entry name" value="GABABRECEPTR"/>
</dbReference>
<proteinExistence type="predicted"/>
<dbReference type="Proteomes" id="UP001174136">
    <property type="component" value="Unassembled WGS sequence"/>
</dbReference>
<comment type="subcellular location">
    <subcellularLocation>
        <location evidence="1">Cell membrane</location>
        <topology evidence="1">Multi-pass membrane protein</topology>
    </subcellularLocation>
</comment>
<evidence type="ECO:0000256" key="4">
    <source>
        <dbReference type="ARBA" id="ARBA00022692"/>
    </source>
</evidence>
<organism evidence="17 18">
    <name type="scientific">Merluccius polli</name>
    <name type="common">Benguela hake</name>
    <name type="synonym">Merluccius cadenati</name>
    <dbReference type="NCBI Taxonomy" id="89951"/>
    <lineage>
        <taxon>Eukaryota</taxon>
        <taxon>Metazoa</taxon>
        <taxon>Chordata</taxon>
        <taxon>Craniata</taxon>
        <taxon>Vertebrata</taxon>
        <taxon>Euteleostomi</taxon>
        <taxon>Actinopterygii</taxon>
        <taxon>Neopterygii</taxon>
        <taxon>Teleostei</taxon>
        <taxon>Neoteleostei</taxon>
        <taxon>Acanthomorphata</taxon>
        <taxon>Zeiogadaria</taxon>
        <taxon>Gadariae</taxon>
        <taxon>Gadiformes</taxon>
        <taxon>Gadoidei</taxon>
        <taxon>Merlucciidae</taxon>
        <taxon>Merluccius</taxon>
    </lineage>
</organism>